<name>A0A919BNZ8_9GAMM</name>
<accession>A0A919BNZ8</accession>
<dbReference type="InterPro" id="IPR050739">
    <property type="entry name" value="MFP"/>
</dbReference>
<reference evidence="4" key="1">
    <citation type="journal article" date="2014" name="Int. J. Syst. Evol. Microbiol.">
        <title>Complete genome sequence of Corynebacterium casei LMG S-19264T (=DSM 44701T), isolated from a smear-ripened cheese.</title>
        <authorList>
            <consortium name="US DOE Joint Genome Institute (JGI-PGF)"/>
            <person name="Walter F."/>
            <person name="Albersmeier A."/>
            <person name="Kalinowski J."/>
            <person name="Ruckert C."/>
        </authorList>
    </citation>
    <scope>NUCLEOTIDE SEQUENCE</scope>
    <source>
        <strain evidence="4">KCTC 42731</strain>
    </source>
</reference>
<dbReference type="AlphaFoldDB" id="A0A919BNZ8"/>
<organism evidence="4 5">
    <name type="scientific">Thalassotalea marina</name>
    <dbReference type="NCBI Taxonomy" id="1673741"/>
    <lineage>
        <taxon>Bacteria</taxon>
        <taxon>Pseudomonadati</taxon>
        <taxon>Pseudomonadota</taxon>
        <taxon>Gammaproteobacteria</taxon>
        <taxon>Alteromonadales</taxon>
        <taxon>Colwelliaceae</taxon>
        <taxon>Thalassotalea</taxon>
    </lineage>
</organism>
<evidence type="ECO:0000256" key="2">
    <source>
        <dbReference type="SAM" id="Phobius"/>
    </source>
</evidence>
<evidence type="ECO:0000259" key="3">
    <source>
        <dbReference type="Pfam" id="PF26002"/>
    </source>
</evidence>
<feature type="transmembrane region" description="Helical" evidence="2">
    <location>
        <begin position="42"/>
        <end position="63"/>
    </location>
</feature>
<evidence type="ECO:0000313" key="4">
    <source>
        <dbReference type="EMBL" id="GHG03729.1"/>
    </source>
</evidence>
<evidence type="ECO:0000256" key="1">
    <source>
        <dbReference type="SAM" id="Coils"/>
    </source>
</evidence>
<reference evidence="4" key="2">
    <citation type="submission" date="2020-09" db="EMBL/GenBank/DDBJ databases">
        <authorList>
            <person name="Sun Q."/>
            <person name="Kim S."/>
        </authorList>
    </citation>
    <scope>NUCLEOTIDE SEQUENCE</scope>
    <source>
        <strain evidence="4">KCTC 42731</strain>
    </source>
</reference>
<feature type="coiled-coil region" evidence="1">
    <location>
        <begin position="222"/>
        <end position="274"/>
    </location>
</feature>
<dbReference type="InterPro" id="IPR058982">
    <property type="entry name" value="Beta-barrel_AprE"/>
</dbReference>
<dbReference type="Gene3D" id="2.40.50.100">
    <property type="match status" value="1"/>
</dbReference>
<proteinExistence type="predicted"/>
<feature type="domain" description="AprE-like beta-barrel" evidence="3">
    <location>
        <begin position="314"/>
        <end position="408"/>
    </location>
</feature>
<gene>
    <name evidence="4" type="ORF">GCM10017161_36260</name>
</gene>
<dbReference type="Proteomes" id="UP000623842">
    <property type="component" value="Unassembled WGS sequence"/>
</dbReference>
<comment type="caution">
    <text evidence="4">The sequence shown here is derived from an EMBL/GenBank/DDBJ whole genome shotgun (WGS) entry which is preliminary data.</text>
</comment>
<dbReference type="EMBL" id="BNCK01000010">
    <property type="protein sequence ID" value="GHG03729.1"/>
    <property type="molecule type" value="Genomic_DNA"/>
</dbReference>
<keyword evidence="1" id="KW-0175">Coiled coil</keyword>
<dbReference type="PRINTS" id="PR01490">
    <property type="entry name" value="RTXTOXIND"/>
</dbReference>
<protein>
    <submittedName>
        <fullName evidence="4">Toxin secretion, membrane fusion protein</fullName>
    </submittedName>
</protein>
<dbReference type="Pfam" id="PF26002">
    <property type="entry name" value="Beta-barrel_AprE"/>
    <property type="match status" value="1"/>
</dbReference>
<keyword evidence="5" id="KW-1185">Reference proteome</keyword>
<dbReference type="PANTHER" id="PTHR30386">
    <property type="entry name" value="MEMBRANE FUSION SUBUNIT OF EMRAB-TOLC MULTIDRUG EFFLUX PUMP"/>
    <property type="match status" value="1"/>
</dbReference>
<keyword evidence="2" id="KW-0472">Membrane</keyword>
<keyword evidence="2" id="KW-0812">Transmembrane</keyword>
<keyword evidence="2" id="KW-1133">Transmembrane helix</keyword>
<dbReference type="PANTHER" id="PTHR30386:SF28">
    <property type="entry name" value="EXPORTED PROTEIN"/>
    <property type="match status" value="1"/>
</dbReference>
<sequence>MALVYLTTTTKGDKDVSQLFRKQAVEAQSQRLMGAITLAQPLSLKLTTATILLVVSLTLIYLFNAEYTRKETVQGFLRPDKGLIKSYSNRSGTIQNILVREGQFVKKGTPLINLVSYRSLDNGIELSDKLIQELNQQHKLLIDEKKQLQTLEQQEVKRIKARQEFLLKSKQVIATQQELLREKLSLYQQQQSQFNRLYQQGYVSELEFQQKQERHIVVKQEYENLTRTLIDHQDELSQLNFEFIHTPQKYLTKKRDIERQQSQINRQLTETKNNFSYTVKATHSGVITGIQVVEGETLHNIRPLLTILPEGATLIAELMLPTRSSGFVAEGDIAKLRFDAFPHQRFGFVYGTISRVDKTLITQEESNFPVQLSEPVYRLQAELDHQFIVGYDREFPFKSGMLFSADIILDKRTLIEWMLDPILSVKGRLN</sequence>
<evidence type="ECO:0000313" key="5">
    <source>
        <dbReference type="Proteomes" id="UP000623842"/>
    </source>
</evidence>